<dbReference type="InterPro" id="IPR036921">
    <property type="entry name" value="PurM-like_N_sf"/>
</dbReference>
<evidence type="ECO:0000256" key="1">
    <source>
        <dbReference type="ARBA" id="ARBA00022679"/>
    </source>
</evidence>
<evidence type="ECO:0000256" key="2">
    <source>
        <dbReference type="ARBA" id="ARBA00022741"/>
    </source>
</evidence>
<dbReference type="SUPFAM" id="SSF55326">
    <property type="entry name" value="PurM N-terminal domain-like"/>
    <property type="match status" value="1"/>
</dbReference>
<keyword evidence="4" id="KW-0067">ATP-binding</keyword>
<dbReference type="InterPro" id="IPR016188">
    <property type="entry name" value="PurM-like_N"/>
</dbReference>
<name>A0A0N5BXM4_STREA</name>
<dbReference type="InterPro" id="IPR010918">
    <property type="entry name" value="PurM-like_C_dom"/>
</dbReference>
<dbReference type="CDD" id="cd02195">
    <property type="entry name" value="SelD"/>
    <property type="match status" value="1"/>
</dbReference>
<evidence type="ECO:0000256" key="5">
    <source>
        <dbReference type="ARBA" id="ARBA00023266"/>
    </source>
</evidence>
<dbReference type="Pfam" id="PF02769">
    <property type="entry name" value="AIRS_C"/>
    <property type="match status" value="1"/>
</dbReference>
<dbReference type="GO" id="GO:0005737">
    <property type="term" value="C:cytoplasm"/>
    <property type="evidence" value="ECO:0007669"/>
    <property type="project" value="TreeGrafter"/>
</dbReference>
<dbReference type="WBParaSite" id="SPAL_0001054800.1">
    <property type="protein sequence ID" value="SPAL_0001054800.1"/>
    <property type="gene ID" value="SPAL_0001054800"/>
</dbReference>
<dbReference type="GO" id="GO:0005524">
    <property type="term" value="F:ATP binding"/>
    <property type="evidence" value="ECO:0007669"/>
    <property type="project" value="UniProtKB-KW"/>
</dbReference>
<dbReference type="FunFam" id="3.90.650.10:FF:000010">
    <property type="entry name" value="Selenide, water dikinase"/>
    <property type="match status" value="1"/>
</dbReference>
<sequence>MSSILKTNSNCDVINRLSKGLFDPTTIGLDKDFLLTKLTNAKGCGCKVKRDLLLNLLKNLESNDKNEDNEIGIGLDCAVTPLKYKDMFLVETTDFFYPLVDDPYLQGRVTIANVLSDLFAMGVTECDNVLMLLGVYQNFNDNERDIVIGEFMKGFKDGASIIGTKVRGGQTVKCPWLLIGGTASSVVMKGDFLDVKRAQAGDLLVLTKPIGGQIAVNAYEWSKINKERIEKLKIENIDNKIIEAYKQVCEQMCRLNVNAAILAKKFDAHACTDVTGFGILGHADNLASVQRNKVKFVLESIPTIQNVIEISKNMEGGNGFNLFSGTSAETSGGLLIALSPDKAKIFIDEYEAADGFPAWVVGRVEEQNDKPTNYAIISDTCNFFETKVSF</sequence>
<proteinExistence type="predicted"/>
<evidence type="ECO:0000313" key="9">
    <source>
        <dbReference type="WBParaSite" id="SPAL_0001054800.1"/>
    </source>
</evidence>
<dbReference type="PANTHER" id="PTHR10256:SF0">
    <property type="entry name" value="INACTIVE SELENIDE, WATER DIKINASE-LIKE PROTEIN-RELATED"/>
    <property type="match status" value="1"/>
</dbReference>
<dbReference type="NCBIfam" id="TIGR00476">
    <property type="entry name" value="selD"/>
    <property type="match status" value="1"/>
</dbReference>
<dbReference type="STRING" id="174720.A0A0N5BXM4"/>
<keyword evidence="5" id="KW-0711">Selenium</keyword>
<keyword evidence="8" id="KW-1185">Reference proteome</keyword>
<reference evidence="9" key="1">
    <citation type="submission" date="2017-02" db="UniProtKB">
        <authorList>
            <consortium name="WormBaseParasite"/>
        </authorList>
    </citation>
    <scope>IDENTIFICATION</scope>
</reference>
<dbReference type="SUPFAM" id="SSF56042">
    <property type="entry name" value="PurM C-terminal domain-like"/>
    <property type="match status" value="1"/>
</dbReference>
<organism evidence="8 9">
    <name type="scientific">Strongyloides papillosus</name>
    <name type="common">Intestinal threadworm</name>
    <dbReference type="NCBI Taxonomy" id="174720"/>
    <lineage>
        <taxon>Eukaryota</taxon>
        <taxon>Metazoa</taxon>
        <taxon>Ecdysozoa</taxon>
        <taxon>Nematoda</taxon>
        <taxon>Chromadorea</taxon>
        <taxon>Rhabditida</taxon>
        <taxon>Tylenchina</taxon>
        <taxon>Panagrolaimomorpha</taxon>
        <taxon>Strongyloidoidea</taxon>
        <taxon>Strongyloididae</taxon>
        <taxon>Strongyloides</taxon>
    </lineage>
</organism>
<keyword evidence="2" id="KW-0547">Nucleotide-binding</keyword>
<evidence type="ECO:0000313" key="8">
    <source>
        <dbReference type="Proteomes" id="UP000046392"/>
    </source>
</evidence>
<keyword evidence="1" id="KW-0808">Transferase</keyword>
<evidence type="ECO:0000259" key="7">
    <source>
        <dbReference type="Pfam" id="PF02769"/>
    </source>
</evidence>
<dbReference type="Pfam" id="PF00586">
    <property type="entry name" value="AIRS"/>
    <property type="match status" value="1"/>
</dbReference>
<evidence type="ECO:0000256" key="3">
    <source>
        <dbReference type="ARBA" id="ARBA00022777"/>
    </source>
</evidence>
<feature type="domain" description="PurM-like N-terminal" evidence="6">
    <location>
        <begin position="76"/>
        <end position="183"/>
    </location>
</feature>
<dbReference type="InterPro" id="IPR036676">
    <property type="entry name" value="PurM-like_C_sf"/>
</dbReference>
<accession>A0A0N5BXM4</accession>
<evidence type="ECO:0000259" key="6">
    <source>
        <dbReference type="Pfam" id="PF00586"/>
    </source>
</evidence>
<dbReference type="GO" id="GO:0004756">
    <property type="term" value="F:selenide, water dikinase activity"/>
    <property type="evidence" value="ECO:0007669"/>
    <property type="project" value="TreeGrafter"/>
</dbReference>
<evidence type="ECO:0000256" key="4">
    <source>
        <dbReference type="ARBA" id="ARBA00022840"/>
    </source>
</evidence>
<dbReference type="Proteomes" id="UP000046392">
    <property type="component" value="Unplaced"/>
</dbReference>
<dbReference type="AlphaFoldDB" id="A0A0N5BXM4"/>
<dbReference type="PIRSF" id="PIRSF036407">
    <property type="entry name" value="Selenphspht_syn"/>
    <property type="match status" value="1"/>
</dbReference>
<keyword evidence="3" id="KW-0418">Kinase</keyword>
<feature type="domain" description="PurM-like C-terminal" evidence="7">
    <location>
        <begin position="199"/>
        <end position="368"/>
    </location>
</feature>
<dbReference type="GO" id="GO:0016260">
    <property type="term" value="P:selenocysteine biosynthetic process"/>
    <property type="evidence" value="ECO:0007669"/>
    <property type="project" value="TreeGrafter"/>
</dbReference>
<dbReference type="Gene3D" id="3.30.1330.10">
    <property type="entry name" value="PurM-like, N-terminal domain"/>
    <property type="match status" value="1"/>
</dbReference>
<dbReference type="InterPro" id="IPR004536">
    <property type="entry name" value="SPS/SelD"/>
</dbReference>
<dbReference type="PANTHER" id="PTHR10256">
    <property type="entry name" value="SELENIDE, WATER DIKINASE"/>
    <property type="match status" value="1"/>
</dbReference>
<protein>
    <submittedName>
        <fullName evidence="9">Selenide, water dikinase</fullName>
    </submittedName>
</protein>
<dbReference type="Gene3D" id="3.90.650.10">
    <property type="entry name" value="PurM-like C-terminal domain"/>
    <property type="match status" value="1"/>
</dbReference>